<dbReference type="AlphaFoldDB" id="A0AAE6SN65"/>
<name>A0AAE6SN65_AERME</name>
<protein>
    <submittedName>
        <fullName evidence="1">Uncharacterized protein</fullName>
    </submittedName>
</protein>
<dbReference type="RefSeq" id="WP_161507968.1">
    <property type="nucleotide sequence ID" value="NZ_CAWPID010000002.1"/>
</dbReference>
<keyword evidence="1" id="KW-0614">Plasmid</keyword>
<evidence type="ECO:0000313" key="2">
    <source>
        <dbReference type="Proteomes" id="UP000463871"/>
    </source>
</evidence>
<dbReference type="EMBL" id="CP047963">
    <property type="protein sequence ID" value="QHQ53677.1"/>
    <property type="molecule type" value="Genomic_DNA"/>
</dbReference>
<gene>
    <name evidence="1" type="ORF">GWI30_22835</name>
</gene>
<reference evidence="1 2" key="1">
    <citation type="submission" date="2020-01" db="EMBL/GenBank/DDBJ databases">
        <title>Complete genome of Aeromonas media MC64.</title>
        <authorList>
            <person name="Cao G."/>
            <person name="Fu J."/>
            <person name="Zhong C."/>
        </authorList>
    </citation>
    <scope>NUCLEOTIDE SEQUENCE [LARGE SCALE GENOMIC DNA]</scope>
    <source>
        <strain evidence="1 2">MC64</strain>
        <plasmid evidence="2">pmc64a</plasmid>
    </source>
</reference>
<proteinExistence type="predicted"/>
<accession>A0AAE6SN65</accession>
<sequence>MTAIVIGNDGPLIQTTNYYDSEAASRGLLYVSWNANAARVLVPDSQLAMVAEMKTGKECIVSAGPTERGLAYELLFEDHTDSPFSVTVDMRMSDRLIPASQQGGGFVVTVWTRHGQQLSLPGRYRKVKALPCLAPWGKH</sequence>
<dbReference type="Proteomes" id="UP000463871">
    <property type="component" value="Plasmid pMC64A"/>
</dbReference>
<geneLocation type="plasmid" evidence="2">
    <name>pmc64a</name>
</geneLocation>
<evidence type="ECO:0000313" key="1">
    <source>
        <dbReference type="EMBL" id="QHQ53677.1"/>
    </source>
</evidence>
<organism evidence="1 2">
    <name type="scientific">Aeromonas media</name>
    <dbReference type="NCBI Taxonomy" id="651"/>
    <lineage>
        <taxon>Bacteria</taxon>
        <taxon>Pseudomonadati</taxon>
        <taxon>Pseudomonadota</taxon>
        <taxon>Gammaproteobacteria</taxon>
        <taxon>Aeromonadales</taxon>
        <taxon>Aeromonadaceae</taxon>
        <taxon>Aeromonas</taxon>
    </lineage>
</organism>